<name>A0A8H7CX59_9AGAR</name>
<protein>
    <submittedName>
        <fullName evidence="2">Uncharacterized protein</fullName>
    </submittedName>
</protein>
<evidence type="ECO:0000313" key="2">
    <source>
        <dbReference type="EMBL" id="KAF7350638.1"/>
    </source>
</evidence>
<sequence>MHHQAPQDIIPITVQPSFYQARPPVAPAAHSTPFTFGPASLPRPNPPAQMFRHAIAPPASERYTPTAISDFILPEAPGQQRSFLEERERSRHANLPQHSTVRPPRHSRSRTVSRSVSRGGRGSRGPSRGVANAFGSAGRTTTTDDQHTRKYLVCILPFCHGVGEEPTGQSPLYKFHTMKQTKPLIKALRTYKLCFEVDLNVWPPSVGNPPSIWAQLDDQVVKHLTSHHIVITHKPGYSPERNSFDQCSWGLLEARSNNPAAKRSLTFVDLYDYQFTEERLFNVCKNIPHPENSHTGLVFLEPLHANLRGTIDVSISSASEWEAVLAAHRCFPWHVWKDAFGRDGDDHDSDDEFQDSDIECFTDHGGCTSTVARGGSERRKASSSPVEDAGRRPQTRQRLQGLEAVPVIDLSKDEKSPDFPFRLLPSPALSTQSASRSPSPSIFVTDWTELPQLEVSDRASPDEVFSWQSTIQGIVDHTYTVAVDITGPSLEAIARTLFTAIQHNRDPTTPFVLAPGVTCNSPPSDLGFLHSYRRFAVANTHNPDNEALGDGPEHAHYLIALRLRVQDPLRVTERSRWADSGAFFRPTFHETSYLLNSPRCQEYFIDGRYAAFCIIQLPSAPIPICPFIVYMATQSSNTCLDDMTLAFIATLDPATAKILQPWFDIDPASTFDVSGNSEHPGEDENHPGMVLVQTLDISIEPFKKARSPELHQALHRRLLAAYFTGTSTPWDHEEFRAFAEGLNLNLSPHIHLSDLWSTPLKVRRLLVALYDRRVKTPDDIITRLYFSTGDKPTPRGDLFFKLFQWRFQRWLLGHGFPKELKSQLVLAADGTSRTEEGIISETDYRVHKGSPVIRGTLFLCSINESPLLPVAPTDLLIIRLSFAKLDDEPDYGPAKVLWHTCTRAVDIFFNSWLENLLVEPCSLDDTTTTTGFDIWMSKITSLKGGDYNRV</sequence>
<comment type="caution">
    <text evidence="2">The sequence shown here is derived from an EMBL/GenBank/DDBJ whole genome shotgun (WGS) entry which is preliminary data.</text>
</comment>
<dbReference type="OrthoDB" id="3044866at2759"/>
<keyword evidence="3" id="KW-1185">Reference proteome</keyword>
<reference evidence="2" key="1">
    <citation type="submission" date="2020-05" db="EMBL/GenBank/DDBJ databases">
        <title>Mycena genomes resolve the evolution of fungal bioluminescence.</title>
        <authorList>
            <person name="Tsai I.J."/>
        </authorList>
    </citation>
    <scope>NUCLEOTIDE SEQUENCE</scope>
    <source>
        <strain evidence="2">160909Yilan</strain>
    </source>
</reference>
<organism evidence="2 3">
    <name type="scientific">Mycena sanguinolenta</name>
    <dbReference type="NCBI Taxonomy" id="230812"/>
    <lineage>
        <taxon>Eukaryota</taxon>
        <taxon>Fungi</taxon>
        <taxon>Dikarya</taxon>
        <taxon>Basidiomycota</taxon>
        <taxon>Agaricomycotina</taxon>
        <taxon>Agaricomycetes</taxon>
        <taxon>Agaricomycetidae</taxon>
        <taxon>Agaricales</taxon>
        <taxon>Marasmiineae</taxon>
        <taxon>Mycenaceae</taxon>
        <taxon>Mycena</taxon>
    </lineage>
</organism>
<feature type="compositionally biased region" description="Low complexity" evidence="1">
    <location>
        <begin position="112"/>
        <end position="130"/>
    </location>
</feature>
<dbReference type="Proteomes" id="UP000623467">
    <property type="component" value="Unassembled WGS sequence"/>
</dbReference>
<proteinExistence type="predicted"/>
<dbReference type="EMBL" id="JACAZH010000014">
    <property type="protein sequence ID" value="KAF7350638.1"/>
    <property type="molecule type" value="Genomic_DNA"/>
</dbReference>
<accession>A0A8H7CX59</accession>
<gene>
    <name evidence="2" type="ORF">MSAN_01624100</name>
</gene>
<evidence type="ECO:0000313" key="3">
    <source>
        <dbReference type="Proteomes" id="UP000623467"/>
    </source>
</evidence>
<feature type="region of interest" description="Disordered" evidence="1">
    <location>
        <begin position="371"/>
        <end position="407"/>
    </location>
</feature>
<feature type="region of interest" description="Disordered" evidence="1">
    <location>
        <begin position="82"/>
        <end position="143"/>
    </location>
</feature>
<dbReference type="AlphaFoldDB" id="A0A8H7CX59"/>
<evidence type="ECO:0000256" key="1">
    <source>
        <dbReference type="SAM" id="MobiDB-lite"/>
    </source>
</evidence>